<dbReference type="Gene3D" id="2.40.160.200">
    <property type="entry name" value="LURP1-related"/>
    <property type="match status" value="1"/>
</dbReference>
<dbReference type="GeneID" id="73794460"/>
<dbReference type="Pfam" id="PF04525">
    <property type="entry name" value="LOR"/>
    <property type="match status" value="1"/>
</dbReference>
<dbReference type="InterPro" id="IPR025659">
    <property type="entry name" value="Tubby-like_C"/>
</dbReference>
<dbReference type="SUPFAM" id="SSF54518">
    <property type="entry name" value="Tubby C-terminal domain-like"/>
    <property type="match status" value="1"/>
</dbReference>
<accession>A0A4R3T247</accession>
<dbReference type="InterPro" id="IPR007612">
    <property type="entry name" value="LOR"/>
</dbReference>
<organism evidence="2 3">
    <name type="scientific">Longicatena caecimuris</name>
    <dbReference type="NCBI Taxonomy" id="1796635"/>
    <lineage>
        <taxon>Bacteria</taxon>
        <taxon>Bacillati</taxon>
        <taxon>Bacillota</taxon>
        <taxon>Erysipelotrichia</taxon>
        <taxon>Erysipelotrichales</taxon>
        <taxon>Erysipelotrichaceae</taxon>
        <taxon>Longicatena</taxon>
    </lineage>
</organism>
<dbReference type="AlphaFoldDB" id="A0A4R3T247"/>
<dbReference type="EMBL" id="SMBP01000024">
    <property type="protein sequence ID" value="TCU54556.1"/>
    <property type="molecule type" value="Genomic_DNA"/>
</dbReference>
<comment type="similarity">
    <text evidence="1">Belongs to the LOR family.</text>
</comment>
<reference evidence="2 3" key="1">
    <citation type="submission" date="2019-03" db="EMBL/GenBank/DDBJ databases">
        <title>Genomic Encyclopedia of Type Strains, Phase IV (KMG-IV): sequencing the most valuable type-strain genomes for metagenomic binning, comparative biology and taxonomic classification.</title>
        <authorList>
            <person name="Goeker M."/>
        </authorList>
    </citation>
    <scope>NUCLEOTIDE SEQUENCE [LARGE SCALE GENOMIC DNA]</scope>
    <source>
        <strain evidence="2 3">DSM 29481</strain>
    </source>
</reference>
<comment type="caution">
    <text evidence="2">The sequence shown here is derived from an EMBL/GenBank/DDBJ whole genome shotgun (WGS) entry which is preliminary data.</text>
</comment>
<dbReference type="Proteomes" id="UP000295773">
    <property type="component" value="Unassembled WGS sequence"/>
</dbReference>
<gene>
    <name evidence="2" type="ORF">EDD61_12433</name>
</gene>
<keyword evidence="3" id="KW-1185">Reference proteome</keyword>
<evidence type="ECO:0000313" key="2">
    <source>
        <dbReference type="EMBL" id="TCU54556.1"/>
    </source>
</evidence>
<sequence length="156" mass="18299">MKLLFKQRIFSWFDSYDIYDEEQQPRYHVKGVMSLGHRLQIYDRDGNMLGEIKEKAFSFLPKFTMYIDGEEVGTIQKELTFLRPKFHLTCNDWEVDGNVMEWDYAVVSQSGHIMDVHKELFQLSDTYTMDIVHEKDALLCLMIVLAIDAAKCSQGE</sequence>
<name>A0A4R3T247_9FIRM</name>
<dbReference type="RefSeq" id="WP_008691246.1">
    <property type="nucleotide sequence ID" value="NZ_AP024510.1"/>
</dbReference>
<dbReference type="InterPro" id="IPR038595">
    <property type="entry name" value="LOR_sf"/>
</dbReference>
<protein>
    <submittedName>
        <fullName evidence="2">Uncharacterized protein YxjI</fullName>
    </submittedName>
</protein>
<evidence type="ECO:0000313" key="3">
    <source>
        <dbReference type="Proteomes" id="UP000295773"/>
    </source>
</evidence>
<proteinExistence type="inferred from homology"/>
<evidence type="ECO:0000256" key="1">
    <source>
        <dbReference type="ARBA" id="ARBA00005437"/>
    </source>
</evidence>